<feature type="transmembrane region" description="Helical" evidence="8">
    <location>
        <begin position="37"/>
        <end position="61"/>
    </location>
</feature>
<name>K2RAQ2_MACPH</name>
<proteinExistence type="inferred from homology"/>
<feature type="transmembrane region" description="Helical" evidence="8">
    <location>
        <begin position="67"/>
        <end position="88"/>
    </location>
</feature>
<keyword evidence="7 8" id="KW-0472">Membrane</keyword>
<feature type="domain" description="Sugar phosphate transporter" evidence="9">
    <location>
        <begin position="5"/>
        <end position="110"/>
    </location>
</feature>
<dbReference type="GO" id="GO:0005789">
    <property type="term" value="C:endoplasmic reticulum membrane"/>
    <property type="evidence" value="ECO:0007669"/>
    <property type="project" value="UniProtKB-SubCell"/>
</dbReference>
<evidence type="ECO:0000256" key="8">
    <source>
        <dbReference type="SAM" id="Phobius"/>
    </source>
</evidence>
<evidence type="ECO:0000313" key="11">
    <source>
        <dbReference type="Proteomes" id="UP000007129"/>
    </source>
</evidence>
<evidence type="ECO:0000256" key="4">
    <source>
        <dbReference type="ARBA" id="ARBA00011182"/>
    </source>
</evidence>
<evidence type="ECO:0000256" key="2">
    <source>
        <dbReference type="ARBA" id="ARBA00004477"/>
    </source>
</evidence>
<evidence type="ECO:0000256" key="3">
    <source>
        <dbReference type="ARBA" id="ARBA00010425"/>
    </source>
</evidence>
<evidence type="ECO:0000256" key="1">
    <source>
        <dbReference type="ARBA" id="ARBA00003420"/>
    </source>
</evidence>
<dbReference type="OrthoDB" id="6418713at2759"/>
<comment type="subcellular location">
    <subcellularLocation>
        <location evidence="2">Endoplasmic reticulum membrane</location>
        <topology evidence="2">Multi-pass membrane protein</topology>
    </subcellularLocation>
</comment>
<dbReference type="PANTHER" id="PTHR11132">
    <property type="entry name" value="SOLUTE CARRIER FAMILY 35"/>
    <property type="match status" value="1"/>
</dbReference>
<evidence type="ECO:0000256" key="7">
    <source>
        <dbReference type="ARBA" id="ARBA00023136"/>
    </source>
</evidence>
<evidence type="ECO:0000259" key="9">
    <source>
        <dbReference type="Pfam" id="PF03151"/>
    </source>
</evidence>
<dbReference type="Pfam" id="PF03151">
    <property type="entry name" value="TPT"/>
    <property type="match status" value="1"/>
</dbReference>
<feature type="transmembrane region" description="Helical" evidence="8">
    <location>
        <begin position="6"/>
        <end position="25"/>
    </location>
</feature>
<sequence length="169" mass="18391">MDPLVSLYYVAPASTFMIGIAASTLEFPNMTLADFRHIGFGTLLANAFVAFLLNVSVVFLIRRTSAVVMTLCGILKNILIVVASMVLFQDPVTVTQAVGFVISLSGLIYYRLGSANFIHVGGNMVKFWEELGEQRAIDVKVAVAALFVYVLAILVVGGYFFHSSQMVRA</sequence>
<dbReference type="HOGENOM" id="CLU_134544_0_0_1"/>
<dbReference type="InterPro" id="IPR050186">
    <property type="entry name" value="TPT_transporter"/>
</dbReference>
<evidence type="ECO:0000256" key="5">
    <source>
        <dbReference type="ARBA" id="ARBA00022692"/>
    </source>
</evidence>
<dbReference type="eggNOG" id="KOG1441">
    <property type="taxonomic scope" value="Eukaryota"/>
</dbReference>
<dbReference type="AlphaFoldDB" id="K2RAQ2"/>
<gene>
    <name evidence="10" type="ORF">MPH_03405</name>
</gene>
<dbReference type="Proteomes" id="UP000007129">
    <property type="component" value="Unassembled WGS sequence"/>
</dbReference>
<protein>
    <recommendedName>
        <fullName evidence="9">Sugar phosphate transporter domain-containing protein</fullName>
    </recommendedName>
</protein>
<feature type="transmembrane region" description="Helical" evidence="8">
    <location>
        <begin position="141"/>
        <end position="161"/>
    </location>
</feature>
<keyword evidence="6 8" id="KW-1133">Transmembrane helix</keyword>
<evidence type="ECO:0000313" key="10">
    <source>
        <dbReference type="EMBL" id="EKG19541.1"/>
    </source>
</evidence>
<dbReference type="InterPro" id="IPR004853">
    <property type="entry name" value="Sugar_P_trans_dom"/>
</dbReference>
<comment type="function">
    <text evidence="1">Involved in the import of GDP-mannose from the cytoplasm into the Golgi lumen.</text>
</comment>
<dbReference type="InParanoid" id="K2RAQ2"/>
<comment type="subunit">
    <text evidence="4">Homooligomer.</text>
</comment>
<feature type="transmembrane region" description="Helical" evidence="8">
    <location>
        <begin position="100"/>
        <end position="121"/>
    </location>
</feature>
<comment type="similarity">
    <text evidence="3">Belongs to the TPT transporter family. SLC35D subfamily.</text>
</comment>
<dbReference type="VEuPathDB" id="FungiDB:MPH_03405"/>
<accession>K2RAQ2</accession>
<dbReference type="EMBL" id="AHHD01000163">
    <property type="protein sequence ID" value="EKG19541.1"/>
    <property type="molecule type" value="Genomic_DNA"/>
</dbReference>
<comment type="caution">
    <text evidence="10">The sequence shown here is derived from an EMBL/GenBank/DDBJ whole genome shotgun (WGS) entry which is preliminary data.</text>
</comment>
<keyword evidence="5 8" id="KW-0812">Transmembrane</keyword>
<organism evidence="10 11">
    <name type="scientific">Macrophomina phaseolina (strain MS6)</name>
    <name type="common">Charcoal rot fungus</name>
    <dbReference type="NCBI Taxonomy" id="1126212"/>
    <lineage>
        <taxon>Eukaryota</taxon>
        <taxon>Fungi</taxon>
        <taxon>Dikarya</taxon>
        <taxon>Ascomycota</taxon>
        <taxon>Pezizomycotina</taxon>
        <taxon>Dothideomycetes</taxon>
        <taxon>Dothideomycetes incertae sedis</taxon>
        <taxon>Botryosphaeriales</taxon>
        <taxon>Botryosphaeriaceae</taxon>
        <taxon>Macrophomina</taxon>
    </lineage>
</organism>
<reference evidence="10 11" key="1">
    <citation type="journal article" date="2012" name="BMC Genomics">
        <title>Tools to kill: Genome of one of the most destructive plant pathogenic fungi Macrophomina phaseolina.</title>
        <authorList>
            <person name="Islam M.S."/>
            <person name="Haque M.S."/>
            <person name="Islam M.M."/>
            <person name="Emdad E.M."/>
            <person name="Halim A."/>
            <person name="Hossen Q.M.M."/>
            <person name="Hossain M.Z."/>
            <person name="Ahmed B."/>
            <person name="Rahim S."/>
            <person name="Rahman M.S."/>
            <person name="Alam M.M."/>
            <person name="Hou S."/>
            <person name="Wan X."/>
            <person name="Saito J.A."/>
            <person name="Alam M."/>
        </authorList>
    </citation>
    <scope>NUCLEOTIDE SEQUENCE [LARGE SCALE GENOMIC DNA]</scope>
    <source>
        <strain evidence="10 11">MS6</strain>
    </source>
</reference>
<evidence type="ECO:0000256" key="6">
    <source>
        <dbReference type="ARBA" id="ARBA00022989"/>
    </source>
</evidence>